<keyword evidence="7" id="KW-0472">Membrane</keyword>
<name>A0AAW1MS08_SAPOF</name>
<dbReference type="GO" id="GO:0004722">
    <property type="term" value="F:protein serine/threonine phosphatase activity"/>
    <property type="evidence" value="ECO:0007669"/>
    <property type="project" value="InterPro"/>
</dbReference>
<keyword evidence="4" id="KW-0378">Hydrolase</keyword>
<comment type="caution">
    <text evidence="9">The sequence shown here is derived from an EMBL/GenBank/DDBJ whole genome shotgun (WGS) entry which is preliminary data.</text>
</comment>
<dbReference type="SMART" id="SM00331">
    <property type="entry name" value="PP2C_SIG"/>
    <property type="match status" value="1"/>
</dbReference>
<dbReference type="PROSITE" id="PS51746">
    <property type="entry name" value="PPM_2"/>
    <property type="match status" value="1"/>
</dbReference>
<dbReference type="GO" id="GO:0046872">
    <property type="term" value="F:metal ion binding"/>
    <property type="evidence" value="ECO:0007669"/>
    <property type="project" value="UniProtKB-KW"/>
</dbReference>
<keyword evidence="6" id="KW-0464">Manganese</keyword>
<dbReference type="AlphaFoldDB" id="A0AAW1MS08"/>
<dbReference type="CDD" id="cd00143">
    <property type="entry name" value="PP2Cc"/>
    <property type="match status" value="1"/>
</dbReference>
<protein>
    <recommendedName>
        <fullName evidence="8">PPM-type phosphatase domain-containing protein</fullName>
    </recommendedName>
</protein>
<organism evidence="9 10">
    <name type="scientific">Saponaria officinalis</name>
    <name type="common">Common soapwort</name>
    <name type="synonym">Lychnis saponaria</name>
    <dbReference type="NCBI Taxonomy" id="3572"/>
    <lineage>
        <taxon>Eukaryota</taxon>
        <taxon>Viridiplantae</taxon>
        <taxon>Streptophyta</taxon>
        <taxon>Embryophyta</taxon>
        <taxon>Tracheophyta</taxon>
        <taxon>Spermatophyta</taxon>
        <taxon>Magnoliopsida</taxon>
        <taxon>eudicotyledons</taxon>
        <taxon>Gunneridae</taxon>
        <taxon>Pentapetalae</taxon>
        <taxon>Caryophyllales</taxon>
        <taxon>Caryophyllaceae</taxon>
        <taxon>Caryophylleae</taxon>
        <taxon>Saponaria</taxon>
    </lineage>
</organism>
<sequence length="366" mass="41341">MLVEEIFWSFSIISILFYVFRGIMAVQIPSYPWITKLMVHHSSHEHFRTCSVSSEENVSLDRKIVQVEPSKLRKRPSKLLVPEFSPNHMEFSAEKRRVENVEIEVQGRGHCLVSKKGRREHLEDRFNVISDVFGDPNQAFFAVIDGHGGQEAANYVANNLGSKILNELQILKDADHHQIEEAISRGYSLTDHEFLSQGVGSGACTASVLLWNGQLYAANVGDCRVVLSRAGLASRLTNDHRLSREDERHRIESSGGFVQNYNNGNWRVQGTLAVSRAFGDQHLKEWIICDPEIQHLPLSSDSQFLILASDGLWDKVNDQEAVDIVLKEENAMESCKKLVDLSFKRGNRDDITVIVINLQKFVTVSA</sequence>
<evidence type="ECO:0000313" key="9">
    <source>
        <dbReference type="EMBL" id="KAK9748961.1"/>
    </source>
</evidence>
<keyword evidence="5" id="KW-0460">Magnesium</keyword>
<evidence type="ECO:0000256" key="2">
    <source>
        <dbReference type="ARBA" id="ARBA00001946"/>
    </source>
</evidence>
<dbReference type="InterPro" id="IPR001932">
    <property type="entry name" value="PPM-type_phosphatase-like_dom"/>
</dbReference>
<keyword evidence="7" id="KW-0812">Transmembrane</keyword>
<dbReference type="Pfam" id="PF00481">
    <property type="entry name" value="PP2C"/>
    <property type="match status" value="1"/>
</dbReference>
<feature type="transmembrane region" description="Helical" evidence="7">
    <location>
        <begin position="6"/>
        <end position="28"/>
    </location>
</feature>
<dbReference type="InterPro" id="IPR036457">
    <property type="entry name" value="PPM-type-like_dom_sf"/>
</dbReference>
<accession>A0AAW1MS08</accession>
<comment type="cofactor">
    <cofactor evidence="1">
        <name>Mn(2+)</name>
        <dbReference type="ChEBI" id="CHEBI:29035"/>
    </cofactor>
</comment>
<evidence type="ECO:0000313" key="10">
    <source>
        <dbReference type="Proteomes" id="UP001443914"/>
    </source>
</evidence>
<keyword evidence="10" id="KW-1185">Reference proteome</keyword>
<evidence type="ECO:0000256" key="3">
    <source>
        <dbReference type="ARBA" id="ARBA00022723"/>
    </source>
</evidence>
<dbReference type="SMART" id="SM00332">
    <property type="entry name" value="PP2Cc"/>
    <property type="match status" value="1"/>
</dbReference>
<evidence type="ECO:0000259" key="8">
    <source>
        <dbReference type="PROSITE" id="PS51746"/>
    </source>
</evidence>
<comment type="cofactor">
    <cofactor evidence="2">
        <name>Mg(2+)</name>
        <dbReference type="ChEBI" id="CHEBI:18420"/>
    </cofactor>
</comment>
<reference evidence="9" key="1">
    <citation type="submission" date="2024-03" db="EMBL/GenBank/DDBJ databases">
        <title>WGS assembly of Saponaria officinalis var. Norfolk2.</title>
        <authorList>
            <person name="Jenkins J."/>
            <person name="Shu S."/>
            <person name="Grimwood J."/>
            <person name="Barry K."/>
            <person name="Goodstein D."/>
            <person name="Schmutz J."/>
            <person name="Leebens-Mack J."/>
            <person name="Osbourn A."/>
        </authorList>
    </citation>
    <scope>NUCLEOTIDE SEQUENCE [LARGE SCALE GENOMIC DNA]</scope>
    <source>
        <strain evidence="9">JIC</strain>
    </source>
</reference>
<dbReference type="InterPro" id="IPR015655">
    <property type="entry name" value="PP2C"/>
</dbReference>
<gene>
    <name evidence="9" type="ORF">RND81_02G093100</name>
</gene>
<dbReference type="FunFam" id="3.60.40.10:FF:000079">
    <property type="entry name" value="Probable protein phosphatase 2C 74"/>
    <property type="match status" value="1"/>
</dbReference>
<evidence type="ECO:0000256" key="6">
    <source>
        <dbReference type="ARBA" id="ARBA00023211"/>
    </source>
</evidence>
<feature type="domain" description="PPM-type phosphatase" evidence="8">
    <location>
        <begin position="109"/>
        <end position="358"/>
    </location>
</feature>
<dbReference type="Proteomes" id="UP001443914">
    <property type="component" value="Unassembled WGS sequence"/>
</dbReference>
<dbReference type="Gene3D" id="3.60.40.10">
    <property type="entry name" value="PPM-type phosphatase domain"/>
    <property type="match status" value="1"/>
</dbReference>
<evidence type="ECO:0000256" key="1">
    <source>
        <dbReference type="ARBA" id="ARBA00001936"/>
    </source>
</evidence>
<dbReference type="EMBL" id="JBDFQZ010000002">
    <property type="protein sequence ID" value="KAK9748961.1"/>
    <property type="molecule type" value="Genomic_DNA"/>
</dbReference>
<evidence type="ECO:0000256" key="7">
    <source>
        <dbReference type="SAM" id="Phobius"/>
    </source>
</evidence>
<evidence type="ECO:0000256" key="5">
    <source>
        <dbReference type="ARBA" id="ARBA00022842"/>
    </source>
</evidence>
<keyword evidence="7" id="KW-1133">Transmembrane helix</keyword>
<proteinExistence type="predicted"/>
<dbReference type="PANTHER" id="PTHR47992">
    <property type="entry name" value="PROTEIN PHOSPHATASE"/>
    <property type="match status" value="1"/>
</dbReference>
<evidence type="ECO:0000256" key="4">
    <source>
        <dbReference type="ARBA" id="ARBA00022801"/>
    </source>
</evidence>
<dbReference type="SUPFAM" id="SSF81606">
    <property type="entry name" value="PP2C-like"/>
    <property type="match status" value="1"/>
</dbReference>
<keyword evidence="3" id="KW-0479">Metal-binding</keyword>